<reference evidence="3 4" key="1">
    <citation type="submission" date="2017-02" db="EMBL/GenBank/DDBJ databases">
        <authorList>
            <person name="Peterson S.W."/>
        </authorList>
    </citation>
    <scope>NUCLEOTIDE SEQUENCE [LARGE SCALE GENOMIC DNA]</scope>
    <source>
        <strain evidence="3 4">ATCC 49788</strain>
    </source>
</reference>
<evidence type="ECO:0000313" key="4">
    <source>
        <dbReference type="Proteomes" id="UP000190460"/>
    </source>
</evidence>
<dbReference type="AlphaFoldDB" id="A0A1T4WQA2"/>
<dbReference type="STRING" id="92487.SAMN02745130_01996"/>
<sequence length="128" mass="14384">MLYLIGQILVIVLVGTFAGLGLGWWSRGLMADLRPPATKSEEETDPFGARSRLEQCHRDNAALRRDLRETADQLEQMQKATELTREGDMVGRLQAAEVRVQALLDDLQVRDDTIAVLEKELDALRARP</sequence>
<keyword evidence="2" id="KW-0812">Transmembrane</keyword>
<keyword evidence="1" id="KW-0175">Coiled coil</keyword>
<dbReference type="EMBL" id="FUYB01000008">
    <property type="protein sequence ID" value="SKA79439.1"/>
    <property type="molecule type" value="Genomic_DNA"/>
</dbReference>
<name>A0A1T4WQA2_9GAMM</name>
<evidence type="ECO:0000313" key="3">
    <source>
        <dbReference type="EMBL" id="SKA79439.1"/>
    </source>
</evidence>
<accession>A0A1T4WQA2</accession>
<dbReference type="Proteomes" id="UP000190460">
    <property type="component" value="Unassembled WGS sequence"/>
</dbReference>
<gene>
    <name evidence="3" type="ORF">SAMN02745130_01996</name>
</gene>
<organism evidence="3 4">
    <name type="scientific">Thiothrix eikelboomii</name>
    <dbReference type="NCBI Taxonomy" id="92487"/>
    <lineage>
        <taxon>Bacteria</taxon>
        <taxon>Pseudomonadati</taxon>
        <taxon>Pseudomonadota</taxon>
        <taxon>Gammaproteobacteria</taxon>
        <taxon>Thiotrichales</taxon>
        <taxon>Thiotrichaceae</taxon>
        <taxon>Thiothrix</taxon>
    </lineage>
</organism>
<evidence type="ECO:0000256" key="1">
    <source>
        <dbReference type="SAM" id="Coils"/>
    </source>
</evidence>
<protein>
    <submittedName>
        <fullName evidence="3">Uncharacterized protein</fullName>
    </submittedName>
</protein>
<keyword evidence="4" id="KW-1185">Reference proteome</keyword>
<feature type="coiled-coil region" evidence="1">
    <location>
        <begin position="53"/>
        <end position="127"/>
    </location>
</feature>
<proteinExistence type="predicted"/>
<feature type="transmembrane region" description="Helical" evidence="2">
    <location>
        <begin position="6"/>
        <end position="25"/>
    </location>
</feature>
<keyword evidence="2" id="KW-1133">Transmembrane helix</keyword>
<keyword evidence="2" id="KW-0472">Membrane</keyword>
<evidence type="ECO:0000256" key="2">
    <source>
        <dbReference type="SAM" id="Phobius"/>
    </source>
</evidence>